<protein>
    <recommendedName>
        <fullName evidence="4">Lysozyme inhibitor LprI N-terminal domain-containing protein</fullName>
    </recommendedName>
</protein>
<evidence type="ECO:0000313" key="3">
    <source>
        <dbReference type="Proteomes" id="UP000259465"/>
    </source>
</evidence>
<dbReference type="PANTHER" id="PTHR37549">
    <property type="entry name" value="LIPOPROTEIN LPRI"/>
    <property type="match status" value="1"/>
</dbReference>
<dbReference type="KEGG" id="crz:D1345_02510"/>
<organism evidence="2 3">
    <name type="scientific">Chromobacterium rhizoryzae</name>
    <dbReference type="NCBI Taxonomy" id="1778675"/>
    <lineage>
        <taxon>Bacteria</taxon>
        <taxon>Pseudomonadati</taxon>
        <taxon>Pseudomonadota</taxon>
        <taxon>Betaproteobacteria</taxon>
        <taxon>Neisseriales</taxon>
        <taxon>Chromobacteriaceae</taxon>
        <taxon>Chromobacterium</taxon>
    </lineage>
</organism>
<gene>
    <name evidence="2" type="ORF">D1345_02510</name>
</gene>
<reference evidence="2 3" key="1">
    <citation type="submission" date="2018-08" db="EMBL/GenBank/DDBJ databases">
        <title>Complete genome sequence of JP2-74.</title>
        <authorList>
            <person name="Wu L."/>
        </authorList>
    </citation>
    <scope>NUCLEOTIDE SEQUENCE [LARGE SCALE GENOMIC DNA]</scope>
    <source>
        <strain evidence="2 3">JP2-74</strain>
    </source>
</reference>
<sequence length="269" mass="30014">MMKKIWMAGVTVCIGLVTLPAQSAGFNCAYAKLEVEKMICADAELSSLDSELAKRFTLIQGETQGIDGDTGKRLDPYGKEQAHWLKQVRNKCEDALCVRDAYKKRLQYFGKVEKDLGLLVAACVTPACADGLVKQKVEGSQYFYSGSVQLEGEYAYARGASDMDMVGDQFCFTPTKSSAKRIPRERGDDRSRWFCFENTAQAKRMFNVLPLLKLKQTCELRGKATVQVDRYIADLMPSDVNDTARLLKVVRLGAPRVLPYDGDSGDCRR</sequence>
<dbReference type="GO" id="GO:0005576">
    <property type="term" value="C:extracellular region"/>
    <property type="evidence" value="ECO:0007669"/>
    <property type="project" value="TreeGrafter"/>
</dbReference>
<evidence type="ECO:0008006" key="4">
    <source>
        <dbReference type="Google" id="ProtNLM"/>
    </source>
</evidence>
<dbReference type="InterPro" id="IPR052755">
    <property type="entry name" value="Lysozyme_Inhibitor_LprI"/>
</dbReference>
<dbReference type="PANTHER" id="PTHR37549:SF1">
    <property type="entry name" value="LIPOPROTEIN LPRI"/>
    <property type="match status" value="1"/>
</dbReference>
<dbReference type="Proteomes" id="UP000259465">
    <property type="component" value="Chromosome"/>
</dbReference>
<evidence type="ECO:0000313" key="2">
    <source>
        <dbReference type="EMBL" id="AXT45134.1"/>
    </source>
</evidence>
<feature type="chain" id="PRO_5042088303" description="Lysozyme inhibitor LprI N-terminal domain-containing protein" evidence="1">
    <location>
        <begin position="24"/>
        <end position="269"/>
    </location>
</feature>
<evidence type="ECO:0000256" key="1">
    <source>
        <dbReference type="SAM" id="SignalP"/>
    </source>
</evidence>
<feature type="signal peptide" evidence="1">
    <location>
        <begin position="1"/>
        <end position="23"/>
    </location>
</feature>
<proteinExistence type="predicted"/>
<keyword evidence="3" id="KW-1185">Reference proteome</keyword>
<accession>A0AAD0RNN0</accession>
<name>A0AAD0RNN0_9NEIS</name>
<keyword evidence="1" id="KW-0732">Signal</keyword>
<dbReference type="GeneID" id="58558202"/>
<dbReference type="RefSeq" id="WP_081576315.1">
    <property type="nucleotide sequence ID" value="NZ_CP031968.1"/>
</dbReference>
<dbReference type="EMBL" id="CP031968">
    <property type="protein sequence ID" value="AXT45134.1"/>
    <property type="molecule type" value="Genomic_DNA"/>
</dbReference>
<dbReference type="AlphaFoldDB" id="A0AAD0RNN0"/>